<dbReference type="GO" id="GO:0065002">
    <property type="term" value="P:intracellular protein transmembrane transport"/>
    <property type="evidence" value="ECO:0007669"/>
    <property type="project" value="TreeGrafter"/>
</dbReference>
<evidence type="ECO:0000256" key="2">
    <source>
        <dbReference type="ARBA" id="ARBA00008445"/>
    </source>
</evidence>
<name>A0A1U9MGF3_9HYPH</name>
<sequence>MQTVLIVIHLLIVIALVGVVLIQRSEGGGLGIGGGSGFMTARGTKNALTRLTAILAICFFATSIALVVLDSVSKPGADIINRIPVNDAKTPVENVPSTGTGQAPADNSKEPTIFEQLGGKDGNSSENSSQPQNSTGTPAEQNPVPQQPENPVPNN</sequence>
<feature type="transmembrane region" description="Helical" evidence="12">
    <location>
        <begin position="51"/>
        <end position="72"/>
    </location>
</feature>
<dbReference type="EMBL" id="CP015625">
    <property type="protein sequence ID" value="AQT47047.1"/>
    <property type="molecule type" value="Genomic_DNA"/>
</dbReference>
<dbReference type="NCBIfam" id="TIGR00810">
    <property type="entry name" value="secG"/>
    <property type="match status" value="1"/>
</dbReference>
<dbReference type="GO" id="GO:0015450">
    <property type="term" value="F:protein-transporting ATPase activity"/>
    <property type="evidence" value="ECO:0007669"/>
    <property type="project" value="UniProtKB-UniRule"/>
</dbReference>
<dbReference type="PRINTS" id="PR01651">
    <property type="entry name" value="SECGEXPORT"/>
</dbReference>
<keyword evidence="10 12" id="KW-0472">Membrane</keyword>
<dbReference type="InterPro" id="IPR004692">
    <property type="entry name" value="SecG"/>
</dbReference>
<dbReference type="OrthoDB" id="7366942at2"/>
<keyword evidence="4 12" id="KW-0813">Transport</keyword>
<dbReference type="PANTHER" id="PTHR34182">
    <property type="entry name" value="PROTEIN-EXPORT MEMBRANE PROTEIN SECG"/>
    <property type="match status" value="1"/>
</dbReference>
<evidence type="ECO:0000256" key="3">
    <source>
        <dbReference type="ARBA" id="ARBA00017876"/>
    </source>
</evidence>
<dbReference type="STRING" id="1686310.BBC0244_009170"/>
<evidence type="ECO:0000256" key="9">
    <source>
        <dbReference type="ARBA" id="ARBA00023010"/>
    </source>
</evidence>
<comment type="similarity">
    <text evidence="2 12">Belongs to the SecG family.</text>
</comment>
<evidence type="ECO:0000256" key="6">
    <source>
        <dbReference type="ARBA" id="ARBA00022692"/>
    </source>
</evidence>
<evidence type="ECO:0000313" key="15">
    <source>
        <dbReference type="Proteomes" id="UP000189632"/>
    </source>
</evidence>
<comment type="caution">
    <text evidence="12">Lacks conserved residue(s) required for the propagation of feature annotation.</text>
</comment>
<comment type="function">
    <text evidence="11 12">Involved in protein export. Participates in an early event of protein translocation.</text>
</comment>
<evidence type="ECO:0000256" key="7">
    <source>
        <dbReference type="ARBA" id="ARBA00022927"/>
    </source>
</evidence>
<dbReference type="PANTHER" id="PTHR34182:SF1">
    <property type="entry name" value="PROTEIN-EXPORT MEMBRANE PROTEIN SECG"/>
    <property type="match status" value="1"/>
</dbReference>
<feature type="compositionally biased region" description="Pro residues" evidence="13">
    <location>
        <begin position="145"/>
        <end position="155"/>
    </location>
</feature>
<gene>
    <name evidence="14" type="ORF">BBC0122_009210</name>
</gene>
<reference evidence="14 15" key="1">
    <citation type="submission" date="2016-11" db="EMBL/GenBank/DDBJ databases">
        <title>Comparative genomics of Bartonella apis.</title>
        <authorList>
            <person name="Engel P."/>
        </authorList>
    </citation>
    <scope>NUCLEOTIDE SEQUENCE [LARGE SCALE GENOMIC DNA]</scope>
    <source>
        <strain evidence="14 15">BBC0122</strain>
    </source>
</reference>
<evidence type="ECO:0000256" key="12">
    <source>
        <dbReference type="RuleBase" id="RU365087"/>
    </source>
</evidence>
<dbReference type="GO" id="GO:0009306">
    <property type="term" value="P:protein secretion"/>
    <property type="evidence" value="ECO:0007669"/>
    <property type="project" value="UniProtKB-UniRule"/>
</dbReference>
<keyword evidence="5 12" id="KW-1003">Cell membrane</keyword>
<evidence type="ECO:0000256" key="1">
    <source>
        <dbReference type="ARBA" id="ARBA00004651"/>
    </source>
</evidence>
<evidence type="ECO:0000256" key="5">
    <source>
        <dbReference type="ARBA" id="ARBA00022475"/>
    </source>
</evidence>
<proteinExistence type="inferred from homology"/>
<keyword evidence="7 12" id="KW-0653">Protein transport</keyword>
<dbReference type="AlphaFoldDB" id="A0A1U9MGF3"/>
<dbReference type="Proteomes" id="UP000189632">
    <property type="component" value="Chromosome"/>
</dbReference>
<keyword evidence="8 12" id="KW-1133">Transmembrane helix</keyword>
<dbReference type="KEGG" id="bapi:BBC0122_009210"/>
<evidence type="ECO:0000256" key="11">
    <source>
        <dbReference type="ARBA" id="ARBA00025182"/>
    </source>
</evidence>
<feature type="region of interest" description="Disordered" evidence="13">
    <location>
        <begin position="83"/>
        <end position="155"/>
    </location>
</feature>
<keyword evidence="15" id="KW-1185">Reference proteome</keyword>
<evidence type="ECO:0000256" key="10">
    <source>
        <dbReference type="ARBA" id="ARBA00023136"/>
    </source>
</evidence>
<dbReference type="Pfam" id="PF03840">
    <property type="entry name" value="SecG"/>
    <property type="match status" value="1"/>
</dbReference>
<accession>A0A1U9MGF3</accession>
<protein>
    <recommendedName>
        <fullName evidence="3 12">Protein-export membrane protein SecG</fullName>
    </recommendedName>
</protein>
<keyword evidence="6 12" id="KW-0812">Transmembrane</keyword>
<organism evidence="14 15">
    <name type="scientific">Bartonella choladocola</name>
    <dbReference type="NCBI Taxonomy" id="2750995"/>
    <lineage>
        <taxon>Bacteria</taxon>
        <taxon>Pseudomonadati</taxon>
        <taxon>Pseudomonadota</taxon>
        <taxon>Alphaproteobacteria</taxon>
        <taxon>Hyphomicrobiales</taxon>
        <taxon>Bartonellaceae</taxon>
        <taxon>Bartonella</taxon>
    </lineage>
</organism>
<evidence type="ECO:0000256" key="4">
    <source>
        <dbReference type="ARBA" id="ARBA00022448"/>
    </source>
</evidence>
<evidence type="ECO:0000256" key="13">
    <source>
        <dbReference type="SAM" id="MobiDB-lite"/>
    </source>
</evidence>
<evidence type="ECO:0000313" key="14">
    <source>
        <dbReference type="EMBL" id="AQT47047.1"/>
    </source>
</evidence>
<evidence type="ECO:0000256" key="8">
    <source>
        <dbReference type="ARBA" id="ARBA00022989"/>
    </source>
</evidence>
<dbReference type="GO" id="GO:0005886">
    <property type="term" value="C:plasma membrane"/>
    <property type="evidence" value="ECO:0007669"/>
    <property type="project" value="UniProtKB-SubCell"/>
</dbReference>
<dbReference type="RefSeq" id="WP_077991809.1">
    <property type="nucleotide sequence ID" value="NZ_CP015625.1"/>
</dbReference>
<comment type="subcellular location">
    <subcellularLocation>
        <location evidence="1 12">Cell membrane</location>
        <topology evidence="1 12">Multi-pass membrane protein</topology>
    </subcellularLocation>
</comment>
<feature type="compositionally biased region" description="Low complexity" evidence="13">
    <location>
        <begin position="124"/>
        <end position="144"/>
    </location>
</feature>
<keyword evidence="9 12" id="KW-0811">Translocation</keyword>
<dbReference type="GO" id="GO:0043952">
    <property type="term" value="P:protein transport by the Sec complex"/>
    <property type="evidence" value="ECO:0007669"/>
    <property type="project" value="TreeGrafter"/>
</dbReference>